<evidence type="ECO:0008006" key="3">
    <source>
        <dbReference type="Google" id="ProtNLM"/>
    </source>
</evidence>
<dbReference type="EMBL" id="NBEB01000110">
    <property type="protein sequence ID" value="OQQ81595.1"/>
    <property type="molecule type" value="Genomic_DNA"/>
</dbReference>
<name>A0A1V9QNG1_9LACO</name>
<organism evidence="1 2">
    <name type="scientific">Ligilactobacillus salivarius</name>
    <dbReference type="NCBI Taxonomy" id="1624"/>
    <lineage>
        <taxon>Bacteria</taxon>
        <taxon>Bacillati</taxon>
        <taxon>Bacillota</taxon>
        <taxon>Bacilli</taxon>
        <taxon>Lactobacillales</taxon>
        <taxon>Lactobacillaceae</taxon>
        <taxon>Ligilactobacillus</taxon>
    </lineage>
</organism>
<sequence>MQNRKNEAYWKAREQAEKKWIAQNLENDRKFNNKLTEYYEKAIDDIYNKIDAEYQKIAEVHNDGIGITGAYRAVNEFDIEKYEREAKELVAKANRLRSQGKKVSYKDFTPEENARMKVYNATMRLNRLEYLKSQVGLTMVDLGMNVSNDMRDKIQDDYMDEVKRQSGILGEDLTKTSLWTSKEVATVVMAQTGSANFSQRVWADTDALKAELDAVISTGIIRGDNPREMARLLKEHVKTVVTNHRYVTERLARTESARVQFVAQKNSLIEMDYRFCQWHAEPSACKICSDIYRHDTKWGRGVYEVDNVPTVPAHPNCRCGISAYWVDDADNSYKANAKEKVPEENDKIKEEVQVKPKKSFFNYINSNLEDYFVKTFGKSNAGTYIKEINDTLNNAPEEMQIVWKKVSKDFQLETTRGGAFYRGADKTVYINKKSFNAENNMNYYQRKFDVFYHEFGHHIDDNLSNGTGILSNRLSFGRISSKMDEDIKAYIEANIPKPKAEISEYSSDRKKAYVDAYDGWLKVKKDGTLTKASERMLEKSIEYDRKMNAFREIRSKVITGDYNMQDYGDLSDMLEGSGAGDHPLGVGHGTKYWKTTSKLISLTKEEYTDYRRGTEFFAEATSATINNPKSLKLIKKYFPSAYDEYLKIIKEVAKREEY</sequence>
<gene>
    <name evidence="1" type="ORF">B6U60_10005</name>
</gene>
<comment type="caution">
    <text evidence="1">The sequence shown here is derived from an EMBL/GenBank/DDBJ whole genome shotgun (WGS) entry which is preliminary data.</text>
</comment>
<dbReference type="Proteomes" id="UP000192638">
    <property type="component" value="Unassembled WGS sequence"/>
</dbReference>
<evidence type="ECO:0000313" key="1">
    <source>
        <dbReference type="EMBL" id="OQQ81595.1"/>
    </source>
</evidence>
<accession>A0A1V9QNG1</accession>
<dbReference type="RefSeq" id="WP_081531128.1">
    <property type="nucleotide sequence ID" value="NZ_NBEB01000110.1"/>
</dbReference>
<evidence type="ECO:0000313" key="2">
    <source>
        <dbReference type="Proteomes" id="UP000192638"/>
    </source>
</evidence>
<proteinExistence type="predicted"/>
<reference evidence="1 2" key="1">
    <citation type="submission" date="2017-03" db="EMBL/GenBank/DDBJ databases">
        <title>Phylogenomics and comparative genomics of Lactobacillus salivarius, a mammalian gut commensal.</title>
        <authorList>
            <person name="Harris H.M."/>
        </authorList>
    </citation>
    <scope>NUCLEOTIDE SEQUENCE [LARGE SCALE GENOMIC DNA]</scope>
    <source>
        <strain evidence="1 2">LMG 14477</strain>
    </source>
</reference>
<dbReference type="AlphaFoldDB" id="A0A1V9QNG1"/>
<protein>
    <recommendedName>
        <fullName evidence="3">Phage head morphogenesis protein</fullName>
    </recommendedName>
</protein>